<feature type="domain" description="DEAD/DEAH-box helicase" evidence="6">
    <location>
        <begin position="220"/>
        <end position="331"/>
    </location>
</feature>
<dbReference type="InterPro" id="IPR027417">
    <property type="entry name" value="P-loop_NTPase"/>
</dbReference>
<dbReference type="Pfam" id="PF00270">
    <property type="entry name" value="DEAD"/>
    <property type="match status" value="1"/>
</dbReference>
<proteinExistence type="predicted"/>
<dbReference type="EMBL" id="CM007382">
    <property type="protein sequence ID" value="ONK77627.1"/>
    <property type="molecule type" value="Genomic_DNA"/>
</dbReference>
<dbReference type="Gramene" id="ONK77627">
    <property type="protein sequence ID" value="ONK77627"/>
    <property type="gene ID" value="A4U43_C02F8780"/>
</dbReference>
<evidence type="ECO:0000256" key="4">
    <source>
        <dbReference type="ARBA" id="ARBA00022840"/>
    </source>
</evidence>
<evidence type="ECO:0000313" key="7">
    <source>
        <dbReference type="EMBL" id="ONK77627.1"/>
    </source>
</evidence>
<dbReference type="AlphaFoldDB" id="A0A5P1FJQ4"/>
<evidence type="ECO:0000313" key="8">
    <source>
        <dbReference type="Proteomes" id="UP000243459"/>
    </source>
</evidence>
<dbReference type="GO" id="GO:0004386">
    <property type="term" value="F:helicase activity"/>
    <property type="evidence" value="ECO:0007669"/>
    <property type="project" value="UniProtKB-KW"/>
</dbReference>
<feature type="compositionally biased region" description="Basic residues" evidence="5">
    <location>
        <begin position="37"/>
        <end position="46"/>
    </location>
</feature>
<keyword evidence="1" id="KW-0547">Nucleotide-binding</keyword>
<evidence type="ECO:0000256" key="3">
    <source>
        <dbReference type="ARBA" id="ARBA00022806"/>
    </source>
</evidence>
<feature type="compositionally biased region" description="Basic and acidic residues" evidence="5">
    <location>
        <begin position="91"/>
        <end position="116"/>
    </location>
</feature>
<name>A0A5P1FJQ4_ASPOF</name>
<feature type="region of interest" description="Disordered" evidence="5">
    <location>
        <begin position="1"/>
        <end position="116"/>
    </location>
</feature>
<feature type="compositionally biased region" description="Basic residues" evidence="5">
    <location>
        <begin position="69"/>
        <end position="83"/>
    </location>
</feature>
<keyword evidence="3" id="KW-0347">Helicase</keyword>
<gene>
    <name evidence="7" type="ORF">A4U43_C02F8780</name>
</gene>
<dbReference type="SUPFAM" id="SSF52540">
    <property type="entry name" value="P-loop containing nucleoside triphosphate hydrolases"/>
    <property type="match status" value="1"/>
</dbReference>
<dbReference type="OrthoDB" id="1902637at2759"/>
<keyword evidence="4" id="KW-0067">ATP-binding</keyword>
<dbReference type="PANTHER" id="PTHR47960">
    <property type="entry name" value="DEAD-BOX ATP-DEPENDENT RNA HELICASE 50"/>
    <property type="match status" value="1"/>
</dbReference>
<evidence type="ECO:0000256" key="1">
    <source>
        <dbReference type="ARBA" id="ARBA00022741"/>
    </source>
</evidence>
<dbReference type="InterPro" id="IPR011545">
    <property type="entry name" value="DEAD/DEAH_box_helicase_dom"/>
</dbReference>
<reference evidence="8" key="1">
    <citation type="journal article" date="2017" name="Nat. Commun.">
        <title>The asparagus genome sheds light on the origin and evolution of a young Y chromosome.</title>
        <authorList>
            <person name="Harkess A."/>
            <person name="Zhou J."/>
            <person name="Xu C."/>
            <person name="Bowers J.E."/>
            <person name="Van der Hulst R."/>
            <person name="Ayyampalayam S."/>
            <person name="Mercati F."/>
            <person name="Riccardi P."/>
            <person name="McKain M.R."/>
            <person name="Kakrana A."/>
            <person name="Tang H."/>
            <person name="Ray J."/>
            <person name="Groenendijk J."/>
            <person name="Arikit S."/>
            <person name="Mathioni S.M."/>
            <person name="Nakano M."/>
            <person name="Shan H."/>
            <person name="Telgmann-Rauber A."/>
            <person name="Kanno A."/>
            <person name="Yue Z."/>
            <person name="Chen H."/>
            <person name="Li W."/>
            <person name="Chen Y."/>
            <person name="Xu X."/>
            <person name="Zhang Y."/>
            <person name="Luo S."/>
            <person name="Chen H."/>
            <person name="Gao J."/>
            <person name="Mao Z."/>
            <person name="Pires J.C."/>
            <person name="Luo M."/>
            <person name="Kudrna D."/>
            <person name="Wing R.A."/>
            <person name="Meyers B.C."/>
            <person name="Yi K."/>
            <person name="Kong H."/>
            <person name="Lavrijsen P."/>
            <person name="Sunseri F."/>
            <person name="Falavigna A."/>
            <person name="Ye Y."/>
            <person name="Leebens-Mack J.H."/>
            <person name="Chen G."/>
        </authorList>
    </citation>
    <scope>NUCLEOTIDE SEQUENCE [LARGE SCALE GENOMIC DNA]</scope>
    <source>
        <strain evidence="8">cv. DH0086</strain>
    </source>
</reference>
<dbReference type="OMA" id="CYSAGKD"/>
<evidence type="ECO:0000256" key="2">
    <source>
        <dbReference type="ARBA" id="ARBA00022801"/>
    </source>
</evidence>
<sequence length="528" mass="58444">MAKGDDAVRRKKNKVNRKRMRSSDSAVSARIASIIASKKRRKSGKRRTCEGMCFSLPTPEDPFNDRHDRKNKLDHKLKTKSNPKKNSAVQHIKDKENEKEKEQHTETPRPSAADEKFEDGCLPKFLTLCLNAIENSWKEKQDEDVEEEEVGNVSRKQHDLLASSSWGAELWRRCSSGWNVVDSSSGGGVCARKEQLAWLLSTASDIIARKEKQGLVIPTPFLIFLVPSRQRALQVRSLCKPLKALGIHTVSLHPGASIDHQIQGLKSCEPEFLVSTPDRLLELVQLKAIDVSSASLLVLDGLKSLVEFGFSDKVKLIKESISREPQMVVFSDFCKGTSKSLLQQLLNGPVCRLSLDDSAVCKSAFVSQHLHVCSSEDEKMSKASQILSQAFVDQNHPQHFKVLLVAGSASNVQLLASKLKAEGYGSSTEPLTDGLHMTNGEKVIIMSLKDMDSIVGLDVEEFEIVIFLECPSTEVYVAILKNMARYCIAGAVHCLFSKSDASLAQPLIKVLEQCDQAVPESLKSFDSS</sequence>
<evidence type="ECO:0000256" key="5">
    <source>
        <dbReference type="SAM" id="MobiDB-lite"/>
    </source>
</evidence>
<evidence type="ECO:0000259" key="6">
    <source>
        <dbReference type="Pfam" id="PF00270"/>
    </source>
</evidence>
<protein>
    <recommendedName>
        <fullName evidence="6">DEAD/DEAH-box helicase domain-containing protein</fullName>
    </recommendedName>
</protein>
<dbReference type="Proteomes" id="UP000243459">
    <property type="component" value="Chromosome 2"/>
</dbReference>
<organism evidence="7 8">
    <name type="scientific">Asparagus officinalis</name>
    <name type="common">Garden asparagus</name>
    <dbReference type="NCBI Taxonomy" id="4686"/>
    <lineage>
        <taxon>Eukaryota</taxon>
        <taxon>Viridiplantae</taxon>
        <taxon>Streptophyta</taxon>
        <taxon>Embryophyta</taxon>
        <taxon>Tracheophyta</taxon>
        <taxon>Spermatophyta</taxon>
        <taxon>Magnoliopsida</taxon>
        <taxon>Liliopsida</taxon>
        <taxon>Asparagales</taxon>
        <taxon>Asparagaceae</taxon>
        <taxon>Asparagoideae</taxon>
        <taxon>Asparagus</taxon>
    </lineage>
</organism>
<feature type="compositionally biased region" description="Low complexity" evidence="5">
    <location>
        <begin position="23"/>
        <end position="36"/>
    </location>
</feature>
<dbReference type="Gene3D" id="3.40.50.300">
    <property type="entry name" value="P-loop containing nucleotide triphosphate hydrolases"/>
    <property type="match status" value="2"/>
</dbReference>
<keyword evidence="8" id="KW-1185">Reference proteome</keyword>
<accession>A0A5P1FJQ4</accession>
<keyword evidence="2" id="KW-0378">Hydrolase</keyword>
<dbReference type="GO" id="GO:0005524">
    <property type="term" value="F:ATP binding"/>
    <property type="evidence" value="ECO:0007669"/>
    <property type="project" value="UniProtKB-KW"/>
</dbReference>
<dbReference type="GO" id="GO:0003676">
    <property type="term" value="F:nucleic acid binding"/>
    <property type="evidence" value="ECO:0007669"/>
    <property type="project" value="InterPro"/>
</dbReference>
<dbReference type="GO" id="GO:0016787">
    <property type="term" value="F:hydrolase activity"/>
    <property type="evidence" value="ECO:0007669"/>
    <property type="project" value="UniProtKB-KW"/>
</dbReference>
<feature type="compositionally biased region" description="Basic residues" evidence="5">
    <location>
        <begin position="9"/>
        <end position="20"/>
    </location>
</feature>